<dbReference type="OrthoDB" id="331544at2759"/>
<keyword evidence="4" id="KW-0456">Lyase</keyword>
<dbReference type="PANTHER" id="PTHR43078:SF6">
    <property type="entry name" value="UDP-GLUCURONIC ACID DECARBOXYLASE 1"/>
    <property type="match status" value="1"/>
</dbReference>
<dbReference type="GO" id="GO:0070403">
    <property type="term" value="F:NAD+ binding"/>
    <property type="evidence" value="ECO:0007669"/>
    <property type="project" value="InterPro"/>
</dbReference>
<dbReference type="Pfam" id="PF01370">
    <property type="entry name" value="Epimerase"/>
    <property type="match status" value="1"/>
</dbReference>
<dbReference type="SUPFAM" id="SSF51735">
    <property type="entry name" value="NAD(P)-binding Rossmann-fold domains"/>
    <property type="match status" value="1"/>
</dbReference>
<evidence type="ECO:0000256" key="1">
    <source>
        <dbReference type="ARBA" id="ARBA00001911"/>
    </source>
</evidence>
<evidence type="ECO:0000259" key="5">
    <source>
        <dbReference type="Pfam" id="PF01370"/>
    </source>
</evidence>
<keyword evidence="7" id="KW-1185">Reference proteome</keyword>
<feature type="domain" description="NAD-dependent epimerase/dehydratase" evidence="5">
    <location>
        <begin position="12"/>
        <end position="100"/>
    </location>
</feature>
<name>A0A1L9RCS4_ASPWE</name>
<dbReference type="Gene3D" id="3.40.50.720">
    <property type="entry name" value="NAD(P)-binding Rossmann-like Domain"/>
    <property type="match status" value="1"/>
</dbReference>
<dbReference type="GO" id="GO:0005737">
    <property type="term" value="C:cytoplasm"/>
    <property type="evidence" value="ECO:0007669"/>
    <property type="project" value="TreeGrafter"/>
</dbReference>
<evidence type="ECO:0000256" key="4">
    <source>
        <dbReference type="ARBA" id="ARBA00023239"/>
    </source>
</evidence>
<dbReference type="InterPro" id="IPR036291">
    <property type="entry name" value="NAD(P)-bd_dom_sf"/>
</dbReference>
<dbReference type="EMBL" id="KV878214">
    <property type="protein sequence ID" value="OJJ32711.1"/>
    <property type="molecule type" value="Genomic_DNA"/>
</dbReference>
<accession>A0A1L9RCS4</accession>
<dbReference type="VEuPathDB" id="FungiDB:ASPWEDRAFT_174158"/>
<dbReference type="Proteomes" id="UP000184383">
    <property type="component" value="Unassembled WGS sequence"/>
</dbReference>
<dbReference type="AlphaFoldDB" id="A0A1L9RCS4"/>
<dbReference type="InterPro" id="IPR044516">
    <property type="entry name" value="UXS-like"/>
</dbReference>
<dbReference type="GO" id="GO:0042732">
    <property type="term" value="P:D-xylose metabolic process"/>
    <property type="evidence" value="ECO:0007669"/>
    <property type="project" value="InterPro"/>
</dbReference>
<evidence type="ECO:0000313" key="7">
    <source>
        <dbReference type="Proteomes" id="UP000184383"/>
    </source>
</evidence>
<dbReference type="PANTHER" id="PTHR43078">
    <property type="entry name" value="UDP-GLUCURONIC ACID DECARBOXYLASE-RELATED"/>
    <property type="match status" value="1"/>
</dbReference>
<evidence type="ECO:0000256" key="3">
    <source>
        <dbReference type="ARBA" id="ARBA00023027"/>
    </source>
</evidence>
<gene>
    <name evidence="6" type="ORF">ASPWEDRAFT_174158</name>
</gene>
<keyword evidence="3" id="KW-0520">NAD</keyword>
<dbReference type="STRING" id="1073089.A0A1L9RCS4"/>
<keyword evidence="2" id="KW-0210">Decarboxylase</keyword>
<evidence type="ECO:0000256" key="2">
    <source>
        <dbReference type="ARBA" id="ARBA00022793"/>
    </source>
</evidence>
<protein>
    <recommendedName>
        <fullName evidence="5">NAD-dependent epimerase/dehydratase domain-containing protein</fullName>
    </recommendedName>
</protein>
<dbReference type="InterPro" id="IPR001509">
    <property type="entry name" value="Epimerase_deHydtase"/>
</dbReference>
<dbReference type="GeneID" id="63747031"/>
<sequence>MNPSYNPQSKKILVTGASNFLPSNLIDHLLQQGHRVVGVDTSEKGLPKNLRHLAGHSRFQLVCHNLQSAWTYIPAVDQIYHFPSSTTTGREVEYLMRFAKRHHARVLLASSMDESWDTIQCHPNGFLVVGLTNTYGPRMTVADNALMTSFITAALLGRSISLSGDSGLVQCFQYVGDAAAELYGLMNGSCEQGVFNVQSVKVSIEGLAGMVADSVANVTGQTKVDVIVDGEGKKCSEMEDGLRKTIEWFIKKPSEFS</sequence>
<comment type="cofactor">
    <cofactor evidence="1">
        <name>NAD(+)</name>
        <dbReference type="ChEBI" id="CHEBI:57540"/>
    </cofactor>
</comment>
<organism evidence="6 7">
    <name type="scientific">Aspergillus wentii DTO 134E9</name>
    <dbReference type="NCBI Taxonomy" id="1073089"/>
    <lineage>
        <taxon>Eukaryota</taxon>
        <taxon>Fungi</taxon>
        <taxon>Dikarya</taxon>
        <taxon>Ascomycota</taxon>
        <taxon>Pezizomycotina</taxon>
        <taxon>Eurotiomycetes</taxon>
        <taxon>Eurotiomycetidae</taxon>
        <taxon>Eurotiales</taxon>
        <taxon>Aspergillaceae</taxon>
        <taxon>Aspergillus</taxon>
        <taxon>Aspergillus subgen. Cremei</taxon>
    </lineage>
</organism>
<proteinExistence type="predicted"/>
<reference evidence="7" key="1">
    <citation type="journal article" date="2017" name="Genome Biol.">
        <title>Comparative genomics reveals high biological diversity and specific adaptations in the industrially and medically important fungal genus Aspergillus.</title>
        <authorList>
            <person name="de Vries R.P."/>
            <person name="Riley R."/>
            <person name="Wiebenga A."/>
            <person name="Aguilar-Osorio G."/>
            <person name="Amillis S."/>
            <person name="Uchima C.A."/>
            <person name="Anderluh G."/>
            <person name="Asadollahi M."/>
            <person name="Askin M."/>
            <person name="Barry K."/>
            <person name="Battaglia E."/>
            <person name="Bayram O."/>
            <person name="Benocci T."/>
            <person name="Braus-Stromeyer S.A."/>
            <person name="Caldana C."/>
            <person name="Canovas D."/>
            <person name="Cerqueira G.C."/>
            <person name="Chen F."/>
            <person name="Chen W."/>
            <person name="Choi C."/>
            <person name="Clum A."/>
            <person name="Dos Santos R.A."/>
            <person name="Damasio A.R."/>
            <person name="Diallinas G."/>
            <person name="Emri T."/>
            <person name="Fekete E."/>
            <person name="Flipphi M."/>
            <person name="Freyberg S."/>
            <person name="Gallo A."/>
            <person name="Gournas C."/>
            <person name="Habgood R."/>
            <person name="Hainaut M."/>
            <person name="Harispe M.L."/>
            <person name="Henrissat B."/>
            <person name="Hilden K.S."/>
            <person name="Hope R."/>
            <person name="Hossain A."/>
            <person name="Karabika E."/>
            <person name="Karaffa L."/>
            <person name="Karanyi Z."/>
            <person name="Krasevec N."/>
            <person name="Kuo A."/>
            <person name="Kusch H."/>
            <person name="LaButti K."/>
            <person name="Lagendijk E.L."/>
            <person name="Lapidus A."/>
            <person name="Levasseur A."/>
            <person name="Lindquist E."/>
            <person name="Lipzen A."/>
            <person name="Logrieco A.F."/>
            <person name="MacCabe A."/>
            <person name="Maekelae M.R."/>
            <person name="Malavazi I."/>
            <person name="Melin P."/>
            <person name="Meyer V."/>
            <person name="Mielnichuk N."/>
            <person name="Miskei M."/>
            <person name="Molnar A.P."/>
            <person name="Mule G."/>
            <person name="Ngan C.Y."/>
            <person name="Orejas M."/>
            <person name="Orosz E."/>
            <person name="Ouedraogo J.P."/>
            <person name="Overkamp K.M."/>
            <person name="Park H.-S."/>
            <person name="Perrone G."/>
            <person name="Piumi F."/>
            <person name="Punt P.J."/>
            <person name="Ram A.F."/>
            <person name="Ramon A."/>
            <person name="Rauscher S."/>
            <person name="Record E."/>
            <person name="Riano-Pachon D.M."/>
            <person name="Robert V."/>
            <person name="Roehrig J."/>
            <person name="Ruller R."/>
            <person name="Salamov A."/>
            <person name="Salih N.S."/>
            <person name="Samson R.A."/>
            <person name="Sandor E."/>
            <person name="Sanguinetti M."/>
            <person name="Schuetze T."/>
            <person name="Sepcic K."/>
            <person name="Shelest E."/>
            <person name="Sherlock G."/>
            <person name="Sophianopoulou V."/>
            <person name="Squina F.M."/>
            <person name="Sun H."/>
            <person name="Susca A."/>
            <person name="Todd R.B."/>
            <person name="Tsang A."/>
            <person name="Unkles S.E."/>
            <person name="van de Wiele N."/>
            <person name="van Rossen-Uffink D."/>
            <person name="Oliveira J.V."/>
            <person name="Vesth T.C."/>
            <person name="Visser J."/>
            <person name="Yu J.-H."/>
            <person name="Zhou M."/>
            <person name="Andersen M.R."/>
            <person name="Archer D.B."/>
            <person name="Baker S.E."/>
            <person name="Benoit I."/>
            <person name="Brakhage A.A."/>
            <person name="Braus G.H."/>
            <person name="Fischer R."/>
            <person name="Frisvad J.C."/>
            <person name="Goldman G.H."/>
            <person name="Houbraken J."/>
            <person name="Oakley B."/>
            <person name="Pocsi I."/>
            <person name="Scazzocchio C."/>
            <person name="Seiboth B."/>
            <person name="vanKuyk P.A."/>
            <person name="Wortman J."/>
            <person name="Dyer P.S."/>
            <person name="Grigoriev I.V."/>
        </authorList>
    </citation>
    <scope>NUCLEOTIDE SEQUENCE [LARGE SCALE GENOMIC DNA]</scope>
    <source>
        <strain evidence="7">DTO 134E9</strain>
    </source>
</reference>
<dbReference type="RefSeq" id="XP_040686388.1">
    <property type="nucleotide sequence ID" value="XM_040831183.1"/>
</dbReference>
<dbReference type="GO" id="GO:0048040">
    <property type="term" value="F:UDP-glucuronate decarboxylase activity"/>
    <property type="evidence" value="ECO:0007669"/>
    <property type="project" value="TreeGrafter"/>
</dbReference>
<evidence type="ECO:0000313" key="6">
    <source>
        <dbReference type="EMBL" id="OJJ32711.1"/>
    </source>
</evidence>